<gene>
    <name evidence="1" type="ORF">DFQ10_101396</name>
</gene>
<protein>
    <submittedName>
        <fullName evidence="1">Thioredoxin-like protein</fullName>
    </submittedName>
</protein>
<dbReference type="Proteomes" id="UP000256980">
    <property type="component" value="Unassembled WGS sequence"/>
</dbReference>
<comment type="caution">
    <text evidence="1">The sequence shown here is derived from an EMBL/GenBank/DDBJ whole genome shotgun (WGS) entry which is preliminary data.</text>
</comment>
<dbReference type="SUPFAM" id="SSF52833">
    <property type="entry name" value="Thioredoxin-like"/>
    <property type="match status" value="1"/>
</dbReference>
<dbReference type="Gene3D" id="3.40.30.10">
    <property type="entry name" value="Glutaredoxin"/>
    <property type="match status" value="1"/>
</dbReference>
<dbReference type="AlphaFoldDB" id="A0A3D9HAW1"/>
<dbReference type="Pfam" id="PF14595">
    <property type="entry name" value="Thioredoxin_9"/>
    <property type="match status" value="1"/>
</dbReference>
<dbReference type="EMBL" id="QRDV01000001">
    <property type="protein sequence ID" value="RED46625.1"/>
    <property type="molecule type" value="Genomic_DNA"/>
</dbReference>
<evidence type="ECO:0000313" key="1">
    <source>
        <dbReference type="EMBL" id="RED46625.1"/>
    </source>
</evidence>
<organism evidence="1 2">
    <name type="scientific">Winogradskyella eximia</name>
    <dbReference type="NCBI Taxonomy" id="262006"/>
    <lineage>
        <taxon>Bacteria</taxon>
        <taxon>Pseudomonadati</taxon>
        <taxon>Bacteroidota</taxon>
        <taxon>Flavobacteriia</taxon>
        <taxon>Flavobacteriales</taxon>
        <taxon>Flavobacteriaceae</taxon>
        <taxon>Winogradskyella</taxon>
    </lineage>
</organism>
<name>A0A3D9HAW1_9FLAO</name>
<accession>A0A3D9HAW1</accession>
<keyword evidence="2" id="KW-1185">Reference proteome</keyword>
<sequence>MAIESYFCSMETDTLTLKDIISESLNNSMTYSEYRNLVIKLVEEKSTTGNDKSEAFVEYTQLNDRRMRRWDKTGKVAEDMKTKIKNFDKKVTWLVISESWCGDAAHIMPIINKVAELNDNIDYKIVLRDENEALMNQFLTNGGQSIPKLIMLDSETLEVLNTFGPRPVVATNMVLAYKEEHGMLTPEFKEDLQRWYNKDKGQSIVEDLVSLLN</sequence>
<proteinExistence type="predicted"/>
<dbReference type="InterPro" id="IPR036249">
    <property type="entry name" value="Thioredoxin-like_sf"/>
</dbReference>
<reference evidence="1 2" key="1">
    <citation type="submission" date="2018-07" db="EMBL/GenBank/DDBJ databases">
        <title>Genomic Encyclopedia of Type Strains, Phase III (KMG-III): the genomes of soil and plant-associated and newly described type strains.</title>
        <authorList>
            <person name="Whitman W."/>
        </authorList>
    </citation>
    <scope>NUCLEOTIDE SEQUENCE [LARGE SCALE GENOMIC DNA]</scope>
    <source>
        <strain evidence="1 2">CECT 7946</strain>
    </source>
</reference>
<evidence type="ECO:0000313" key="2">
    <source>
        <dbReference type="Proteomes" id="UP000256980"/>
    </source>
</evidence>